<dbReference type="InterPro" id="IPR029052">
    <property type="entry name" value="Metallo-depent_PP-like"/>
</dbReference>
<dbReference type="Gene3D" id="3.60.21.10">
    <property type="match status" value="1"/>
</dbReference>
<dbReference type="KEGG" id="nve:5513880"/>
<dbReference type="InParanoid" id="A7S2M8"/>
<comment type="similarity">
    <text evidence="1">Belongs to the UPF0046 family.</text>
</comment>
<dbReference type="OMA" id="GIKFANC"/>
<dbReference type="OrthoDB" id="630188at2759"/>
<dbReference type="InterPro" id="IPR051693">
    <property type="entry name" value="UPF0046_metallophosphoest"/>
</dbReference>
<dbReference type="Pfam" id="PF00149">
    <property type="entry name" value="Metallophos"/>
    <property type="match status" value="1"/>
</dbReference>
<dbReference type="SUPFAM" id="SSF56300">
    <property type="entry name" value="Metallo-dependent phosphatases"/>
    <property type="match status" value="1"/>
</dbReference>
<evidence type="ECO:0000259" key="2">
    <source>
        <dbReference type="Pfam" id="PF00149"/>
    </source>
</evidence>
<keyword evidence="4" id="KW-1185">Reference proteome</keyword>
<dbReference type="Proteomes" id="UP000001593">
    <property type="component" value="Unassembled WGS sequence"/>
</dbReference>
<dbReference type="FunCoup" id="A7S2M8">
    <property type="interactions" value="2"/>
</dbReference>
<dbReference type="HOGENOM" id="CLU_041441_1_0_1"/>
<dbReference type="InterPro" id="IPR004843">
    <property type="entry name" value="Calcineurin-like_PHP"/>
</dbReference>
<dbReference type="PhylomeDB" id="A7S2M8"/>
<organism evidence="3 4">
    <name type="scientific">Nematostella vectensis</name>
    <name type="common">Starlet sea anemone</name>
    <dbReference type="NCBI Taxonomy" id="45351"/>
    <lineage>
        <taxon>Eukaryota</taxon>
        <taxon>Metazoa</taxon>
        <taxon>Cnidaria</taxon>
        <taxon>Anthozoa</taxon>
        <taxon>Hexacorallia</taxon>
        <taxon>Actiniaria</taxon>
        <taxon>Edwardsiidae</taxon>
        <taxon>Nematostella</taxon>
    </lineage>
</organism>
<name>A7S2M8_NEMVE</name>
<protein>
    <recommendedName>
        <fullName evidence="2">Calcineurin-like phosphoesterase domain-containing protein</fullName>
    </recommendedName>
</protein>
<dbReference type="eggNOG" id="KOG3947">
    <property type="taxonomic scope" value="Eukaryota"/>
</dbReference>
<sequence length="299" mass="33757">MDKFKGVFSKRKTPTDISFEKLVEEFHRDPTRAWDILEQQQKVQDIQPIDPETPKPEGHTRFVCISDTHCLHSRTGAASFPCIPDGDVLIHAGDFTMVGKAREVTQFNEFITSLPHPHKVVIAGNHDLPFDVGGYDCHYRYWRMSLNEPKTTPEGVRQLLDLSKIHYLEDSEITINGIMIYGTPWVPTFGSWAFMLDRGPDLQAKWDQIPDGTDVLVTHTPPLGYGDLCTSKLRAGCINLLHTVQTRVKPKYHIYGHIHEAYGVRTDGVTTYINASTANVRYKAVNRPVVFDLPTSVAA</sequence>
<evidence type="ECO:0000256" key="1">
    <source>
        <dbReference type="ARBA" id="ARBA00007993"/>
    </source>
</evidence>
<evidence type="ECO:0000313" key="3">
    <source>
        <dbReference type="EMBL" id="EDO42031.1"/>
    </source>
</evidence>
<evidence type="ECO:0000313" key="4">
    <source>
        <dbReference type="Proteomes" id="UP000001593"/>
    </source>
</evidence>
<accession>A7S2M8</accession>
<dbReference type="AlphaFoldDB" id="A7S2M8"/>
<dbReference type="GO" id="GO:0016787">
    <property type="term" value="F:hydrolase activity"/>
    <property type="evidence" value="ECO:0007669"/>
    <property type="project" value="InterPro"/>
</dbReference>
<dbReference type="STRING" id="45351.A7S2M8"/>
<feature type="domain" description="Calcineurin-like phosphoesterase" evidence="2">
    <location>
        <begin position="61"/>
        <end position="260"/>
    </location>
</feature>
<dbReference type="EMBL" id="DS469569">
    <property type="protein sequence ID" value="EDO42031.1"/>
    <property type="molecule type" value="Genomic_DNA"/>
</dbReference>
<dbReference type="PANTHER" id="PTHR12905:SF0">
    <property type="entry name" value="CALCINEURIN-LIKE PHOSPHOESTERASE DOMAIN-CONTAINING PROTEIN"/>
    <property type="match status" value="1"/>
</dbReference>
<dbReference type="CDD" id="cd07379">
    <property type="entry name" value="MPP_239FB"/>
    <property type="match status" value="1"/>
</dbReference>
<reference evidence="3 4" key="1">
    <citation type="journal article" date="2007" name="Science">
        <title>Sea anemone genome reveals ancestral eumetazoan gene repertoire and genomic organization.</title>
        <authorList>
            <person name="Putnam N.H."/>
            <person name="Srivastava M."/>
            <person name="Hellsten U."/>
            <person name="Dirks B."/>
            <person name="Chapman J."/>
            <person name="Salamov A."/>
            <person name="Terry A."/>
            <person name="Shapiro H."/>
            <person name="Lindquist E."/>
            <person name="Kapitonov V.V."/>
            <person name="Jurka J."/>
            <person name="Genikhovich G."/>
            <person name="Grigoriev I.V."/>
            <person name="Lucas S.M."/>
            <person name="Steele R.E."/>
            <person name="Finnerty J.R."/>
            <person name="Technau U."/>
            <person name="Martindale M.Q."/>
            <person name="Rokhsar D.S."/>
        </authorList>
    </citation>
    <scope>NUCLEOTIDE SEQUENCE [LARGE SCALE GENOMIC DNA]</scope>
    <source>
        <strain evidence="4">CH2 X CH6</strain>
    </source>
</reference>
<dbReference type="PANTHER" id="PTHR12905">
    <property type="entry name" value="METALLOPHOSPHOESTERASE"/>
    <property type="match status" value="1"/>
</dbReference>
<gene>
    <name evidence="3" type="ORF">NEMVEDRAFT_v1g234821</name>
</gene>
<proteinExistence type="inferred from homology"/>